<comment type="caution">
    <text evidence="3">The sequence shown here is derived from an EMBL/GenBank/DDBJ whole genome shotgun (WGS) entry which is preliminary data.</text>
</comment>
<feature type="repeat" description="WD" evidence="1">
    <location>
        <begin position="17"/>
        <end position="48"/>
    </location>
</feature>
<evidence type="ECO:0000256" key="2">
    <source>
        <dbReference type="SAM" id="MobiDB-lite"/>
    </source>
</evidence>
<dbReference type="EMBL" id="CAUJNA010000868">
    <property type="protein sequence ID" value="CAJ1382044.1"/>
    <property type="molecule type" value="Genomic_DNA"/>
</dbReference>
<accession>A0AA36I6Q0</accession>
<gene>
    <name evidence="3" type="ORF">EVOR1521_LOCUS9532</name>
</gene>
<organism evidence="3 4">
    <name type="scientific">Effrenium voratum</name>
    <dbReference type="NCBI Taxonomy" id="2562239"/>
    <lineage>
        <taxon>Eukaryota</taxon>
        <taxon>Sar</taxon>
        <taxon>Alveolata</taxon>
        <taxon>Dinophyceae</taxon>
        <taxon>Suessiales</taxon>
        <taxon>Symbiodiniaceae</taxon>
        <taxon>Effrenium</taxon>
    </lineage>
</organism>
<dbReference type="PANTHER" id="PTHR19879">
    <property type="entry name" value="TRANSCRIPTION INITIATION FACTOR TFIID"/>
    <property type="match status" value="1"/>
</dbReference>
<keyword evidence="1" id="KW-0853">WD repeat</keyword>
<feature type="repeat" description="WD" evidence="1">
    <location>
        <begin position="127"/>
        <end position="159"/>
    </location>
</feature>
<dbReference type="InterPro" id="IPR036322">
    <property type="entry name" value="WD40_repeat_dom_sf"/>
</dbReference>
<dbReference type="Gene3D" id="2.130.10.10">
    <property type="entry name" value="YVTN repeat-like/Quinoprotein amine dehydrogenase"/>
    <property type="match status" value="1"/>
</dbReference>
<evidence type="ECO:0000313" key="3">
    <source>
        <dbReference type="EMBL" id="CAJ1382044.1"/>
    </source>
</evidence>
<proteinExistence type="predicted"/>
<dbReference type="SMART" id="SM00320">
    <property type="entry name" value="WD40"/>
    <property type="match status" value="2"/>
</dbReference>
<dbReference type="InterPro" id="IPR015943">
    <property type="entry name" value="WD40/YVTN_repeat-like_dom_sf"/>
</dbReference>
<dbReference type="Proteomes" id="UP001178507">
    <property type="component" value="Unassembled WGS sequence"/>
</dbReference>
<dbReference type="PANTHER" id="PTHR19879:SF9">
    <property type="entry name" value="TRANSCRIPTION INITIATION FACTOR TFIID SUBUNIT 5"/>
    <property type="match status" value="1"/>
</dbReference>
<name>A0AA36I6Q0_9DINO</name>
<dbReference type="InterPro" id="IPR001680">
    <property type="entry name" value="WD40_rpt"/>
</dbReference>
<reference evidence="3" key="1">
    <citation type="submission" date="2023-08" db="EMBL/GenBank/DDBJ databases">
        <authorList>
            <person name="Chen Y."/>
            <person name="Shah S."/>
            <person name="Dougan E. K."/>
            <person name="Thang M."/>
            <person name="Chan C."/>
        </authorList>
    </citation>
    <scope>NUCLEOTIDE SEQUENCE</scope>
</reference>
<dbReference type="Pfam" id="PF00400">
    <property type="entry name" value="WD40"/>
    <property type="match status" value="2"/>
</dbReference>
<feature type="region of interest" description="Disordered" evidence="2">
    <location>
        <begin position="213"/>
        <end position="237"/>
    </location>
</feature>
<dbReference type="SUPFAM" id="SSF50978">
    <property type="entry name" value="WD40 repeat-like"/>
    <property type="match status" value="1"/>
</dbReference>
<evidence type="ECO:0000256" key="1">
    <source>
        <dbReference type="PROSITE-ProRule" id="PRU00221"/>
    </source>
</evidence>
<keyword evidence="4" id="KW-1185">Reference proteome</keyword>
<dbReference type="PROSITE" id="PS50082">
    <property type="entry name" value="WD_REPEATS_2"/>
    <property type="match status" value="2"/>
</dbReference>
<evidence type="ECO:0000313" key="4">
    <source>
        <dbReference type="Proteomes" id="UP001178507"/>
    </source>
</evidence>
<dbReference type="AlphaFoldDB" id="A0AA36I6Q0"/>
<sequence>MRTVKVWDVSSGRLLWTLPHKDHVTAVDWSHTELLLATGGWDRRFRLWPIGERELRSCKAGGTCEPLAPSHVARHPQLLWSVAFAPSVGVRVAACHGAVGQSPTVVVYELAASGGSSNGGLVRSRRLGRHKDTPLALAFSPDGAKLVSAGMDRKVLVYSAAFGNGDDMPQGDPDDAEERLLWLQDLRDLRQSNSTQAAQLTELAQKLVMLQNRTNGTGSGDGPPKLPHPLSRMVAFA</sequence>
<protein>
    <submittedName>
        <fullName evidence="3">Uncharacterized protein</fullName>
    </submittedName>
</protein>
<dbReference type="PROSITE" id="PS50294">
    <property type="entry name" value="WD_REPEATS_REGION"/>
    <property type="match status" value="1"/>
</dbReference>